<name>A0A4Z0Z1P5_9PEZI</name>
<sequence length="325" mass="38373">MAMFKKKRRMSDGDSEVRPSHTSLPEYAPFQPYNSPGLHISEYKPRELLNFAVKAFYSRKDSDLSFQQRQSRTKFVVIFDNRKKEYGKPFEDKQLAGFQRDMYLFIKHLDNFLFFGCLRRHIELEVAMDTVSAKDPATGKKWESHTSLFIKNAKHFIRIQLNLGRNDRLYDLQTLMGNLVHEVVHAWYMYFSCTCEYCNKDSLNTTGHPSDHHGPLFLMLHRLIVTEIRRWDAVLKTFLADDCPDDEVSRSAKNAFDDFVTNLDVDEKNKYNRLNLEDALKDKALRKNEFADDLSEYQDNKEQQEKYENVRIRRANMMGGNRIHE</sequence>
<organism evidence="2 3">
    <name type="scientific">Xylaria hypoxylon</name>
    <dbReference type="NCBI Taxonomy" id="37992"/>
    <lineage>
        <taxon>Eukaryota</taxon>
        <taxon>Fungi</taxon>
        <taxon>Dikarya</taxon>
        <taxon>Ascomycota</taxon>
        <taxon>Pezizomycotina</taxon>
        <taxon>Sordariomycetes</taxon>
        <taxon>Xylariomycetidae</taxon>
        <taxon>Xylariales</taxon>
        <taxon>Xylariaceae</taxon>
        <taxon>Xylaria</taxon>
    </lineage>
</organism>
<dbReference type="Proteomes" id="UP000297716">
    <property type="component" value="Unassembled WGS sequence"/>
</dbReference>
<feature type="compositionally biased region" description="Basic and acidic residues" evidence="1">
    <location>
        <begin position="10"/>
        <end position="19"/>
    </location>
</feature>
<proteinExistence type="predicted"/>
<evidence type="ECO:0000313" key="2">
    <source>
        <dbReference type="EMBL" id="TGJ85295.1"/>
    </source>
</evidence>
<comment type="caution">
    <text evidence="2">The sequence shown here is derived from an EMBL/GenBank/DDBJ whole genome shotgun (WGS) entry which is preliminary data.</text>
</comment>
<evidence type="ECO:0000313" key="3">
    <source>
        <dbReference type="Proteomes" id="UP000297716"/>
    </source>
</evidence>
<dbReference type="EMBL" id="SKBN01000048">
    <property type="protein sequence ID" value="TGJ85295.1"/>
    <property type="molecule type" value="Genomic_DNA"/>
</dbReference>
<reference evidence="2 3" key="1">
    <citation type="submission" date="2019-03" db="EMBL/GenBank/DDBJ databases">
        <title>Draft genome sequence of Xylaria hypoxylon DSM 108379, a ubiquitous saprotrophic-parasitic fungi on hardwood.</title>
        <authorList>
            <person name="Buettner E."/>
            <person name="Leonhardt S."/>
            <person name="Gebauer A.M."/>
            <person name="Liers C."/>
            <person name="Hofrichter M."/>
            <person name="Kellner H."/>
        </authorList>
    </citation>
    <scope>NUCLEOTIDE SEQUENCE [LARGE SCALE GENOMIC DNA]</scope>
    <source>
        <strain evidence="2 3">DSM 108379</strain>
    </source>
</reference>
<keyword evidence="3" id="KW-1185">Reference proteome</keyword>
<feature type="region of interest" description="Disordered" evidence="1">
    <location>
        <begin position="1"/>
        <end position="29"/>
    </location>
</feature>
<evidence type="ECO:0000256" key="1">
    <source>
        <dbReference type="SAM" id="MobiDB-lite"/>
    </source>
</evidence>
<dbReference type="AlphaFoldDB" id="A0A4Z0Z1P5"/>
<protein>
    <recommendedName>
        <fullName evidence="4">SprT-like domain-containing protein</fullName>
    </recommendedName>
</protein>
<evidence type="ECO:0008006" key="4">
    <source>
        <dbReference type="Google" id="ProtNLM"/>
    </source>
</evidence>
<accession>A0A4Z0Z1P5</accession>
<gene>
    <name evidence="2" type="ORF">E0Z10_g3473</name>
</gene>
<dbReference type="OrthoDB" id="5236983at2759"/>